<evidence type="ECO:0000256" key="4">
    <source>
        <dbReference type="ARBA" id="ARBA00022581"/>
    </source>
</evidence>
<keyword evidence="7" id="KW-1032">Host cell membrane</keyword>
<evidence type="ECO:0000256" key="5">
    <source>
        <dbReference type="ARBA" id="ARBA00023189"/>
    </source>
</evidence>
<evidence type="ECO:0000256" key="3">
    <source>
        <dbReference type="ARBA" id="ARBA00022518"/>
    </source>
</evidence>
<evidence type="ECO:0000256" key="1">
    <source>
        <dbReference type="ARBA" id="ARBA00010275"/>
    </source>
</evidence>
<keyword evidence="7" id="KW-1048">Host nucleus</keyword>
<dbReference type="GO" id="GO:0033668">
    <property type="term" value="P:symbiont-mediated suppression of host apoptosis"/>
    <property type="evidence" value="ECO:0007669"/>
    <property type="project" value="UniProtKB-KW"/>
</dbReference>
<evidence type="ECO:0000256" key="8">
    <source>
        <dbReference type="SAM" id="MobiDB-lite"/>
    </source>
</evidence>
<feature type="region of interest" description="Disordered" evidence="8">
    <location>
        <begin position="188"/>
        <end position="208"/>
    </location>
</feature>
<name>A0A0G2UY10_9ADEN</name>
<keyword evidence="7" id="KW-0053">Apoptosis</keyword>
<keyword evidence="5 7" id="KW-1081">Inhibition of host apoptosis by viral BCL2-like protein</keyword>
<evidence type="ECO:0000256" key="6">
    <source>
        <dbReference type="ARBA" id="ARBA00023323"/>
    </source>
</evidence>
<reference evidence="9 10" key="1">
    <citation type="journal article" date="2015" name="J. Gen. Virol.">
        <title>Human mastadenovirus type 70: a novel, multiple recombinant species D mastadenovirus isolated from diarrhoeal faeces of a haematopoietic stem cell transplantation recipient.</title>
        <authorList>
            <person name="Hage E."/>
            <person name="Liebert U.G."/>
            <person name="Bergs S."/>
            <person name="Ganzenmueller T."/>
            <person name="Heim A."/>
        </authorList>
    </citation>
    <scope>NUCLEOTIDE SEQUENCE [LARGE SCALE GENOMIC DNA]</scope>
    <source>
        <strain evidence="9">Human/DEU/Leipzig/2014/70[P70H70F29]</strain>
    </source>
</reference>
<sequence length="208" mass="24302">MTHGRGLVLYKWQHLGTWAQTFREFLMDVWTILADFSKTRRLVEDSSDGCSGFWRHWFGTPLSRLVYTVKKDYNEEFENLFADCSGLLDSLNLGHQSLFQERVLHSLDFSSPGRTTAGVAFVVFLVDKWSQNTQLSRGYILDFAAMHLWRSWIRQRGQRILNYWLLQPAAPGLLRLHRQTSMLEEEMRQAMDENPRSGLDPPSEEELD</sequence>
<organism evidence="9 10">
    <name type="scientific">Human mastadenovirus D</name>
    <dbReference type="NCBI Taxonomy" id="130310"/>
    <lineage>
        <taxon>Viruses</taxon>
        <taxon>Varidnaviria</taxon>
        <taxon>Bamfordvirae</taxon>
        <taxon>Preplasmiviricota</taxon>
        <taxon>Polisuviricotina</taxon>
        <taxon>Pharingeaviricetes</taxon>
        <taxon>Rowavirales</taxon>
        <taxon>Adenoviridae</taxon>
        <taxon>Mastadenovirus</taxon>
        <taxon>Mastadenovirus dominans</taxon>
    </lineage>
</organism>
<gene>
    <name evidence="9" type="primary">E1B</name>
</gene>
<evidence type="ECO:0000313" key="9">
    <source>
        <dbReference type="EMBL" id="AKI33513.1"/>
    </source>
</evidence>
<keyword evidence="3 7" id="KW-0244">Early protein</keyword>
<comment type="function">
    <text evidence="7">Putative adenovirus Bcl-2 homolog that inhibits apoptosis induced by TNF or FAS pathways, as well as p53-mediated apoptosis. Without E1B 19K function, virus production is compromised because of premature death of host cell. Interacts with Bax protein in cell lysates.</text>
</comment>
<keyword evidence="7" id="KW-1043">Host membrane</keyword>
<dbReference type="EMBL" id="KP641339">
    <property type="protein sequence ID" value="AKI33513.1"/>
    <property type="molecule type" value="Genomic_DNA"/>
</dbReference>
<keyword evidence="6 7" id="KW-1119">Modulation of host cell apoptosis by virus</keyword>
<dbReference type="InterPro" id="IPR002475">
    <property type="entry name" value="Bcl2-like"/>
</dbReference>
<evidence type="ECO:0000256" key="7">
    <source>
        <dbReference type="RuleBase" id="RU364111"/>
    </source>
</evidence>
<proteinExistence type="inferred from homology"/>
<keyword evidence="7" id="KW-0472">Membrane</keyword>
<dbReference type="InterPro" id="IPR002924">
    <property type="entry name" value="Adenovir_t-Ag_E1B_19kDa"/>
</dbReference>
<keyword evidence="4 7" id="KW-0945">Host-virus interaction</keyword>
<dbReference type="GO" id="GO:0020002">
    <property type="term" value="C:host cell plasma membrane"/>
    <property type="evidence" value="ECO:0007669"/>
    <property type="project" value="UniProtKB-SubCell"/>
</dbReference>
<dbReference type="GO" id="GO:0044203">
    <property type="term" value="C:host cell nuclear lamina"/>
    <property type="evidence" value="ECO:0007669"/>
    <property type="project" value="UniProtKB-SubCell"/>
</dbReference>
<accession>A0A0G2UY10</accession>
<protein>
    <recommendedName>
        <fullName evidence="2 7">E1B protein, small T-antigen</fullName>
    </recommendedName>
</protein>
<comment type="subcellular location">
    <subcellularLocation>
        <location evidence="7">Host cell membrane</location>
    </subcellularLocation>
    <subcellularLocation>
        <location evidence="7">Host nucleus envelope</location>
    </subcellularLocation>
    <subcellularLocation>
        <location evidence="7">Host nucleus lamina</location>
    </subcellularLocation>
</comment>
<dbReference type="PROSITE" id="PS50062">
    <property type="entry name" value="BCL2_FAMILY"/>
    <property type="match status" value="1"/>
</dbReference>
<evidence type="ECO:0000313" key="10">
    <source>
        <dbReference type="Proteomes" id="UP000114353"/>
    </source>
</evidence>
<comment type="similarity">
    <text evidence="1 7">Belongs to the adenoviridae E1B 19 kDa protein family.</text>
</comment>
<dbReference type="Pfam" id="PF01691">
    <property type="entry name" value="Adeno_E1B_19K"/>
    <property type="match status" value="1"/>
</dbReference>
<dbReference type="Proteomes" id="UP000114353">
    <property type="component" value="Segment"/>
</dbReference>
<evidence type="ECO:0000256" key="2">
    <source>
        <dbReference type="ARBA" id="ARBA00013796"/>
    </source>
</evidence>